<reference evidence="2" key="1">
    <citation type="submission" date="2017-09" db="EMBL/GenBank/DDBJ databases">
        <title>Polyketide synthases of a Diaporthe helianthi virulent isolate.</title>
        <authorList>
            <person name="Baroncelli R."/>
        </authorList>
    </citation>
    <scope>NUCLEOTIDE SEQUENCE [LARGE SCALE GENOMIC DNA]</scope>
    <source>
        <strain evidence="2">7/96</strain>
    </source>
</reference>
<comment type="caution">
    <text evidence="2">The sequence shown here is derived from an EMBL/GenBank/DDBJ whole genome shotgun (WGS) entry which is preliminary data.</text>
</comment>
<dbReference type="EMBL" id="MAVT02000735">
    <property type="protein sequence ID" value="POS73774.1"/>
    <property type="molecule type" value="Genomic_DNA"/>
</dbReference>
<keyword evidence="3" id="KW-1185">Reference proteome</keyword>
<accession>A0A2P5HU35</accession>
<feature type="compositionally biased region" description="Low complexity" evidence="1">
    <location>
        <begin position="27"/>
        <end position="44"/>
    </location>
</feature>
<gene>
    <name evidence="2" type="ORF">DHEL01_v207827</name>
</gene>
<name>A0A2P5HU35_DIAHE</name>
<dbReference type="OrthoDB" id="37659at2759"/>
<evidence type="ECO:0000313" key="2">
    <source>
        <dbReference type="EMBL" id="POS73774.1"/>
    </source>
</evidence>
<protein>
    <submittedName>
        <fullName evidence="2">Uncharacterized protein</fullName>
    </submittedName>
</protein>
<dbReference type="AlphaFoldDB" id="A0A2P5HU35"/>
<evidence type="ECO:0000313" key="3">
    <source>
        <dbReference type="Proteomes" id="UP000094444"/>
    </source>
</evidence>
<evidence type="ECO:0000256" key="1">
    <source>
        <dbReference type="SAM" id="MobiDB-lite"/>
    </source>
</evidence>
<proteinExistence type="predicted"/>
<feature type="compositionally biased region" description="Low complexity" evidence="1">
    <location>
        <begin position="51"/>
        <end position="61"/>
    </location>
</feature>
<dbReference type="InParanoid" id="A0A2P5HU35"/>
<sequence>MAKQKEMDQAAAPEGSADPGEEPPPAYDDSAPSPSSRPAATTPSEQQAEGPTPTNPFNFPPSEGLPSYTESFTPFTKPIAIPQSRPDTPAPFIPTAYAPALLTRGVTPDTWHAFITTVSAFLTATVSSKALAHAGDMAKHLGSTPASFGKNVARNAKAVGSHVRDEAQRGNVIGAALGAVGGAISLTLGTVLGAVGAATAMPATAVGAVASKPRMPRERATAYVLVANRDWLNSRGLVASIVDTQELCRAVVVDDVDVWELIELAGRGKDDTAAGQLQRLERYFCELEVGQTETLELGPKTLWLVVNQLPS</sequence>
<dbReference type="STRING" id="158607.A0A2P5HU35"/>
<feature type="region of interest" description="Disordered" evidence="1">
    <location>
        <begin position="1"/>
        <end position="87"/>
    </location>
</feature>
<dbReference type="Proteomes" id="UP000094444">
    <property type="component" value="Unassembled WGS sequence"/>
</dbReference>
<organism evidence="2 3">
    <name type="scientific">Diaporthe helianthi</name>
    <dbReference type="NCBI Taxonomy" id="158607"/>
    <lineage>
        <taxon>Eukaryota</taxon>
        <taxon>Fungi</taxon>
        <taxon>Dikarya</taxon>
        <taxon>Ascomycota</taxon>
        <taxon>Pezizomycotina</taxon>
        <taxon>Sordariomycetes</taxon>
        <taxon>Sordariomycetidae</taxon>
        <taxon>Diaporthales</taxon>
        <taxon>Diaporthaceae</taxon>
        <taxon>Diaporthe</taxon>
    </lineage>
</organism>